<dbReference type="NCBIfam" id="TIGR03661">
    <property type="entry name" value="T1SS_VCA0849"/>
    <property type="match status" value="1"/>
</dbReference>
<reference evidence="1 2" key="1">
    <citation type="submission" date="2020-08" db="EMBL/GenBank/DDBJ databases">
        <title>Genomic Encyclopedia of Type Strains, Phase IV (KMG-V): Genome sequencing to study the core and pangenomes of soil and plant-associated prokaryotes.</title>
        <authorList>
            <person name="Whitman W."/>
        </authorList>
    </citation>
    <scope>NUCLEOTIDE SEQUENCE [LARGE SCALE GENOMIC DNA]</scope>
    <source>
        <strain evidence="1 2">SEMIA 4060</strain>
    </source>
</reference>
<dbReference type="SUPFAM" id="SSF51120">
    <property type="entry name" value="beta-Roll"/>
    <property type="match status" value="1"/>
</dbReference>
<dbReference type="InterPro" id="IPR011049">
    <property type="entry name" value="Serralysin-like_metalloprot_C"/>
</dbReference>
<dbReference type="Gene3D" id="2.150.10.10">
    <property type="entry name" value="Serralysin-like metalloprotease, C-terminal"/>
    <property type="match status" value="2"/>
</dbReference>
<organism evidence="1 2">
    <name type="scientific">Rhizobium lusitanum</name>
    <dbReference type="NCBI Taxonomy" id="293958"/>
    <lineage>
        <taxon>Bacteria</taxon>
        <taxon>Pseudomonadati</taxon>
        <taxon>Pseudomonadota</taxon>
        <taxon>Alphaproteobacteria</taxon>
        <taxon>Hyphomicrobiales</taxon>
        <taxon>Rhizobiaceae</taxon>
        <taxon>Rhizobium/Agrobacterium group</taxon>
        <taxon>Rhizobium</taxon>
    </lineage>
</organism>
<protein>
    <submittedName>
        <fullName evidence="1">Ca2+-binding RTX toxin-like protein</fullName>
    </submittedName>
</protein>
<dbReference type="RefSeq" id="WP_313206353.1">
    <property type="nucleotide sequence ID" value="NZ_JACHBG010000036.1"/>
</dbReference>
<evidence type="ECO:0000313" key="2">
    <source>
        <dbReference type="Proteomes" id="UP000565576"/>
    </source>
</evidence>
<dbReference type="InterPro" id="IPR019960">
    <property type="entry name" value="T1SS_VCA0849"/>
</dbReference>
<accession>A0A7X0IYV7</accession>
<dbReference type="EMBL" id="JACHBG010000036">
    <property type="protein sequence ID" value="MBB6489329.1"/>
    <property type="molecule type" value="Genomic_DNA"/>
</dbReference>
<evidence type="ECO:0000313" key="1">
    <source>
        <dbReference type="EMBL" id="MBB6489329.1"/>
    </source>
</evidence>
<dbReference type="Proteomes" id="UP000565576">
    <property type="component" value="Unassembled WGS sequence"/>
</dbReference>
<dbReference type="PRINTS" id="PR00313">
    <property type="entry name" value="CABNDNGRPT"/>
</dbReference>
<sequence length="619" mass="62203">MTIHPVSMPAGMSGEAINLALPDPSHHDGLVAVSVAGVPAGWTLSEGTLNADGTWSVVTHDPSSLTVTSPDGVTGAVVLQITETWINADGTTGMATVADNVEAYAKGSPIFAWSGDDTLTASSGNDTLVFANTIGKDVVHNFDVAHDKIDLIGFAGFNSFADVLAHLSSDASGNAVITLGNGETITLAGVSAAALTADDFLFNEAVVTHNTGNMVVADGALMPFSGTLDNTGSIHITSTGSETDLEIVQRGLTLTGGGTVTLSDNAANIIFGSSDHVTLTNVDNTISGAGKLGDGHLTLVNAGTIIADGSHALVIDTGANAVSNTGTLEATGAGGLHIHSDLVNNGLLWANGGNVNLDGDVSGSGTVLLSGHANLEIGGSFHEAITLGKDAQATITIDHAAAFTGTIAGLDGNDALRFGDISAATASFSYAENAGKTGGVLTVTDGTHTASIGLTGEYSASDFSLGHDGTSTEIDFSGIGHLYGTDGNDTLTSGGGYTMTGGAGADTFVLDAKALHNLNMADVITDFSPKGQGDKLDVSNLLNALVGEHPGMTEANAVASMTAAVDAATNSTKISVNTGSETHVVATLQNYTPSGHDAVHVLFNNHDEQLATHTQTAGA</sequence>
<gene>
    <name evidence="1" type="ORF">GGD46_006656</name>
</gene>
<comment type="caution">
    <text evidence="1">The sequence shown here is derived from an EMBL/GenBank/DDBJ whole genome shotgun (WGS) entry which is preliminary data.</text>
</comment>
<name>A0A7X0IYV7_9HYPH</name>
<dbReference type="AlphaFoldDB" id="A0A7X0IYV7"/>
<proteinExistence type="predicted"/>